<gene>
    <name evidence="2" type="ORF">HMPREF9460_03793</name>
</gene>
<dbReference type="Gene3D" id="3.30.950.30">
    <property type="entry name" value="Schlafen, AAA domain"/>
    <property type="match status" value="1"/>
</dbReference>
<dbReference type="eggNOG" id="COG2865">
    <property type="taxonomic scope" value="Bacteria"/>
</dbReference>
<dbReference type="EMBL" id="ADLO01000114">
    <property type="protein sequence ID" value="KGF53284.1"/>
    <property type="molecule type" value="Genomic_DNA"/>
</dbReference>
<accession>A0A096D6Y6</accession>
<dbReference type="InterPro" id="IPR007421">
    <property type="entry name" value="Schlafen_AlbA_2_dom"/>
</dbReference>
<name>A0A096D6Y6_FLAPL</name>
<protein>
    <recommendedName>
        <fullName evidence="1">Schlafen AlbA-2 domain-containing protein</fullName>
    </recommendedName>
</protein>
<organism evidence="2 3">
    <name type="scientific">Flavonifractor plautii 1_3_50AFAA</name>
    <dbReference type="NCBI Taxonomy" id="742738"/>
    <lineage>
        <taxon>Bacteria</taxon>
        <taxon>Bacillati</taxon>
        <taxon>Bacillota</taxon>
        <taxon>Clostridia</taxon>
        <taxon>Eubacteriales</taxon>
        <taxon>Oscillospiraceae</taxon>
        <taxon>Flavonifractor</taxon>
    </lineage>
</organism>
<evidence type="ECO:0000313" key="2">
    <source>
        <dbReference type="EMBL" id="KGF53284.1"/>
    </source>
</evidence>
<comment type="caution">
    <text evidence="2">The sequence shown here is derived from an EMBL/GenBank/DDBJ whole genome shotgun (WGS) entry which is preliminary data.</text>
</comment>
<dbReference type="Pfam" id="PF04326">
    <property type="entry name" value="SLFN_AlbA_2"/>
    <property type="match status" value="1"/>
</dbReference>
<dbReference type="RefSeq" id="WP_044943200.1">
    <property type="nucleotide sequence ID" value="NZ_KN174167.1"/>
</dbReference>
<dbReference type="Proteomes" id="UP000029585">
    <property type="component" value="Unassembled WGS sequence"/>
</dbReference>
<dbReference type="InterPro" id="IPR038461">
    <property type="entry name" value="Schlafen_AlbA_2_dom_sf"/>
</dbReference>
<dbReference type="PATRIC" id="fig|742738.3.peg.3904"/>
<feature type="domain" description="Schlafen AlbA-2" evidence="1">
    <location>
        <begin position="12"/>
        <end position="137"/>
    </location>
</feature>
<evidence type="ECO:0000313" key="3">
    <source>
        <dbReference type="Proteomes" id="UP000029585"/>
    </source>
</evidence>
<keyword evidence="3" id="KW-1185">Reference proteome</keyword>
<evidence type="ECO:0000259" key="1">
    <source>
        <dbReference type="Pfam" id="PF04326"/>
    </source>
</evidence>
<sequence length="151" mass="16709">MFDFQQISRYRENNRLEAKLATGGLPRSIWETYSAFANTYGGVILLGVEELPDHTLRVQGLLEPRELVDEFTALLQDPRVVSTNLLTPGDIQVLHVDGGDIVAITVPPAEQDQRPVYIGGDLARGSYRRSGDGDYHCTRAELNAMLGGRSH</sequence>
<dbReference type="AlphaFoldDB" id="A0A096D6Y6"/>
<reference evidence="2 3" key="1">
    <citation type="submission" date="2011-08" db="EMBL/GenBank/DDBJ databases">
        <title>The Genome Sequence of Clostridium orbiscindens 1_3_50AFAA.</title>
        <authorList>
            <consortium name="The Broad Institute Genome Sequencing Platform"/>
            <person name="Earl A."/>
            <person name="Ward D."/>
            <person name="Feldgarden M."/>
            <person name="Gevers D."/>
            <person name="Daigneault M."/>
            <person name="Strauss J."/>
            <person name="Allen-Vercoe E."/>
            <person name="Young S.K."/>
            <person name="Zeng Q."/>
            <person name="Gargeya S."/>
            <person name="Fitzgerald M."/>
            <person name="Haas B."/>
            <person name="Abouelleil A."/>
            <person name="Alvarado L."/>
            <person name="Arachchi H.M."/>
            <person name="Berlin A."/>
            <person name="Brown A."/>
            <person name="Chapman S.B."/>
            <person name="Chen Z."/>
            <person name="Dunbar C."/>
            <person name="Freedman E."/>
            <person name="Gearin G."/>
            <person name="Gellesch M."/>
            <person name="Goldberg J."/>
            <person name="Griggs A."/>
            <person name="Gujja S."/>
            <person name="Heiman D."/>
            <person name="Howarth C."/>
            <person name="Larson L."/>
            <person name="Lui A."/>
            <person name="MacDonald P.J.P."/>
            <person name="Montmayeur A."/>
            <person name="Murphy C."/>
            <person name="Neiman D."/>
            <person name="Pearson M."/>
            <person name="Priest M."/>
            <person name="Roberts A."/>
            <person name="Saif S."/>
            <person name="Shea T."/>
            <person name="Shenoy N."/>
            <person name="Sisk P."/>
            <person name="Stolte C."/>
            <person name="Sykes S."/>
            <person name="Wortman J."/>
            <person name="Nusbaum C."/>
            <person name="Birren B."/>
        </authorList>
    </citation>
    <scope>NUCLEOTIDE SEQUENCE [LARGE SCALE GENOMIC DNA]</scope>
    <source>
        <strain evidence="2 3">1_3_50AFAA</strain>
    </source>
</reference>
<proteinExistence type="predicted"/>
<dbReference type="HOGENOM" id="CLU_1561825_0_0_9"/>